<evidence type="ECO:0000313" key="2">
    <source>
        <dbReference type="Proteomes" id="UP000789405"/>
    </source>
</evidence>
<dbReference type="Proteomes" id="UP000789405">
    <property type="component" value="Unassembled WGS sequence"/>
</dbReference>
<gene>
    <name evidence="1" type="ORF">DERYTH_LOCUS18625</name>
</gene>
<dbReference type="AlphaFoldDB" id="A0A9N9JB24"/>
<keyword evidence="2" id="KW-1185">Reference proteome</keyword>
<accession>A0A9N9JB24</accession>
<evidence type="ECO:0000313" key="1">
    <source>
        <dbReference type="EMBL" id="CAG8770330.1"/>
    </source>
</evidence>
<organism evidence="1 2">
    <name type="scientific">Dentiscutata erythropus</name>
    <dbReference type="NCBI Taxonomy" id="1348616"/>
    <lineage>
        <taxon>Eukaryota</taxon>
        <taxon>Fungi</taxon>
        <taxon>Fungi incertae sedis</taxon>
        <taxon>Mucoromycota</taxon>
        <taxon>Glomeromycotina</taxon>
        <taxon>Glomeromycetes</taxon>
        <taxon>Diversisporales</taxon>
        <taxon>Gigasporaceae</taxon>
        <taxon>Dentiscutata</taxon>
    </lineage>
</organism>
<dbReference type="EMBL" id="CAJVPY010019130">
    <property type="protein sequence ID" value="CAG8770330.1"/>
    <property type="molecule type" value="Genomic_DNA"/>
</dbReference>
<comment type="caution">
    <text evidence="1">The sequence shown here is derived from an EMBL/GenBank/DDBJ whole genome shotgun (WGS) entry which is preliminary data.</text>
</comment>
<proteinExistence type="predicted"/>
<reference evidence="1" key="1">
    <citation type="submission" date="2021-06" db="EMBL/GenBank/DDBJ databases">
        <authorList>
            <person name="Kallberg Y."/>
            <person name="Tangrot J."/>
            <person name="Rosling A."/>
        </authorList>
    </citation>
    <scope>NUCLEOTIDE SEQUENCE</scope>
    <source>
        <strain evidence="1">MA453B</strain>
    </source>
</reference>
<sequence length="167" mass="18552">ILLALGSIFVGTLLRWAEKTEMIEAIGGIMSSIIVGAGTLVTTIITAILNIPSDKEPDEAHSANVTDIIFKPMFLHIPDDILYGFGTISKTKESIHAKFIQINTFSIIDRDLDRKLRHSIMILGEVELDYAKEANVSNSNANLKEKKDLQKFLKKKLDDGYSGENYV</sequence>
<name>A0A9N9JB24_9GLOM</name>
<protein>
    <submittedName>
        <fullName evidence="1">18049_t:CDS:1</fullName>
    </submittedName>
</protein>
<feature type="non-terminal residue" evidence="1">
    <location>
        <position position="1"/>
    </location>
</feature>